<feature type="signal peptide" evidence="1">
    <location>
        <begin position="1"/>
        <end position="19"/>
    </location>
</feature>
<feature type="chain" id="PRO_5034089985" evidence="1">
    <location>
        <begin position="20"/>
        <end position="123"/>
    </location>
</feature>
<organism evidence="2">
    <name type="scientific">Psilocybe cubensis</name>
    <name type="common">Psychedelic mushroom</name>
    <name type="synonym">Stropharia cubensis</name>
    <dbReference type="NCBI Taxonomy" id="181762"/>
    <lineage>
        <taxon>Eukaryota</taxon>
        <taxon>Fungi</taxon>
        <taxon>Dikarya</taxon>
        <taxon>Basidiomycota</taxon>
        <taxon>Agaricomycotina</taxon>
        <taxon>Agaricomycetes</taxon>
        <taxon>Agaricomycetidae</taxon>
        <taxon>Agaricales</taxon>
        <taxon>Agaricineae</taxon>
        <taxon>Strophariaceae</taxon>
        <taxon>Psilocybe</taxon>
    </lineage>
</organism>
<dbReference type="AlphaFoldDB" id="A0A8H7XPD9"/>
<evidence type="ECO:0000313" key="2">
    <source>
        <dbReference type="EMBL" id="KAG5164352.1"/>
    </source>
</evidence>
<accession>A0A8H7XPD9</accession>
<gene>
    <name evidence="2" type="ORF">JR316_010858</name>
</gene>
<evidence type="ECO:0000256" key="1">
    <source>
        <dbReference type="SAM" id="SignalP"/>
    </source>
</evidence>
<proteinExistence type="predicted"/>
<dbReference type="EMBL" id="JAFIQS010000012">
    <property type="protein sequence ID" value="KAG5164352.1"/>
    <property type="molecule type" value="Genomic_DNA"/>
</dbReference>
<reference evidence="2" key="1">
    <citation type="submission" date="2021-02" db="EMBL/GenBank/DDBJ databases">
        <title>Psilocybe cubensis genome.</title>
        <authorList>
            <person name="Mckernan K.J."/>
            <person name="Crawford S."/>
            <person name="Trippe A."/>
            <person name="Kane L.T."/>
            <person name="Mclaughlin S."/>
        </authorList>
    </citation>
    <scope>NUCLEOTIDE SEQUENCE [LARGE SCALE GENOMIC DNA]</scope>
    <source>
        <strain evidence="2">MGC-MH-2018</strain>
    </source>
</reference>
<keyword evidence="1" id="KW-0732">Signal</keyword>
<sequence>MLAQAFIISLLLSASEVLKRQSDHSCSGGPQSCPCTSAIQQAAQSCLNCLATTDAAAAAGAGLEFNPATLASQFNSNCATSSVSVTIPQGVATGSVGEPSVSASVASTSYVAYIVFILMFIRH</sequence>
<dbReference type="OrthoDB" id="10621763at2759"/>
<name>A0A8H7XPD9_PSICU</name>
<protein>
    <submittedName>
        <fullName evidence="2">Uncharacterized protein</fullName>
    </submittedName>
</protein>
<comment type="caution">
    <text evidence="2">The sequence shown here is derived from an EMBL/GenBank/DDBJ whole genome shotgun (WGS) entry which is preliminary data.</text>
</comment>